<dbReference type="STRING" id="44252.DJ90_3023"/>
<dbReference type="EMBL" id="JMQA01000053">
    <property type="protein sequence ID" value="KFM93052.1"/>
    <property type="molecule type" value="Genomic_DNA"/>
</dbReference>
<dbReference type="AlphaFoldDB" id="A0A090Y5E6"/>
<comment type="caution">
    <text evidence="2">The sequence shown here is derived from an EMBL/GenBank/DDBJ whole genome shotgun (WGS) entry which is preliminary data.</text>
</comment>
<name>A0A090Y5E6_PAEMA</name>
<feature type="region of interest" description="Disordered" evidence="1">
    <location>
        <begin position="1"/>
        <end position="46"/>
    </location>
</feature>
<evidence type="ECO:0000313" key="3">
    <source>
        <dbReference type="Proteomes" id="UP000029278"/>
    </source>
</evidence>
<keyword evidence="3" id="KW-1185">Reference proteome</keyword>
<dbReference type="Proteomes" id="UP000029278">
    <property type="component" value="Unassembled WGS sequence"/>
</dbReference>
<organism evidence="2 3">
    <name type="scientific">Paenibacillus macerans</name>
    <name type="common">Bacillus macerans</name>
    <dbReference type="NCBI Taxonomy" id="44252"/>
    <lineage>
        <taxon>Bacteria</taxon>
        <taxon>Bacillati</taxon>
        <taxon>Bacillota</taxon>
        <taxon>Bacilli</taxon>
        <taxon>Bacillales</taxon>
        <taxon>Paenibacillaceae</taxon>
        <taxon>Paenibacillus</taxon>
    </lineage>
</organism>
<dbReference type="HOGENOM" id="CLU_2344028_0_0_9"/>
<evidence type="ECO:0000256" key="1">
    <source>
        <dbReference type="SAM" id="MobiDB-lite"/>
    </source>
</evidence>
<sequence length="97" mass="11090">MQQLEMEPVLPVSETEPTKPTKPVYGRGNCSAEEKERRRKEREAYEASLPPFEKKIENMLPFTYDELFEAMPRSASRCTKKIRKASSPPGMAIKPTS</sequence>
<gene>
    <name evidence="2" type="ORF">DJ90_3023</name>
</gene>
<protein>
    <submittedName>
        <fullName evidence="2">Uncharacterized protein</fullName>
    </submittedName>
</protein>
<reference evidence="2 3" key="1">
    <citation type="submission" date="2014-04" db="EMBL/GenBank/DDBJ databases">
        <authorList>
            <person name="Bishop-Lilly K.A."/>
            <person name="Broomall S.M."/>
            <person name="Chain P.S."/>
            <person name="Chertkov O."/>
            <person name="Coyne S.R."/>
            <person name="Daligault H.E."/>
            <person name="Davenport K.W."/>
            <person name="Erkkila T."/>
            <person name="Frey K.G."/>
            <person name="Gibbons H.S."/>
            <person name="Gu W."/>
            <person name="Jaissle J."/>
            <person name="Johnson S.L."/>
            <person name="Koroleva G.I."/>
            <person name="Ladner J.T."/>
            <person name="Lo C.-C."/>
            <person name="Minogue T.D."/>
            <person name="Munk C."/>
            <person name="Palacios G.F."/>
            <person name="Redden C.L."/>
            <person name="Rosenzweig C.N."/>
            <person name="Scholz M.B."/>
            <person name="Teshima H."/>
            <person name="Xu Y."/>
        </authorList>
    </citation>
    <scope>NUCLEOTIDE SEQUENCE [LARGE SCALE GENOMIC DNA]</scope>
    <source>
        <strain evidence="2 3">8244</strain>
    </source>
</reference>
<proteinExistence type="predicted"/>
<evidence type="ECO:0000313" key="2">
    <source>
        <dbReference type="EMBL" id="KFM93052.1"/>
    </source>
</evidence>
<feature type="compositionally biased region" description="Basic and acidic residues" evidence="1">
    <location>
        <begin position="32"/>
        <end position="45"/>
    </location>
</feature>
<accession>A0A090Y5E6</accession>